<organism evidence="1 2">
    <name type="scientific">Blastopirellula marina DSM 3645</name>
    <dbReference type="NCBI Taxonomy" id="314230"/>
    <lineage>
        <taxon>Bacteria</taxon>
        <taxon>Pseudomonadati</taxon>
        <taxon>Planctomycetota</taxon>
        <taxon>Planctomycetia</taxon>
        <taxon>Pirellulales</taxon>
        <taxon>Pirellulaceae</taxon>
        <taxon>Blastopirellula</taxon>
    </lineage>
</organism>
<dbReference type="EMBL" id="AANZ01000007">
    <property type="protein sequence ID" value="EAQ80924.1"/>
    <property type="molecule type" value="Genomic_DNA"/>
</dbReference>
<proteinExistence type="predicted"/>
<dbReference type="AlphaFoldDB" id="A3ZS02"/>
<reference evidence="1 2" key="1">
    <citation type="submission" date="2006-02" db="EMBL/GenBank/DDBJ databases">
        <authorList>
            <person name="Amann R."/>
            <person name="Ferriera S."/>
            <person name="Johnson J."/>
            <person name="Kravitz S."/>
            <person name="Halpern A."/>
            <person name="Remington K."/>
            <person name="Beeson K."/>
            <person name="Tran B."/>
            <person name="Rogers Y.-H."/>
            <person name="Friedman R."/>
            <person name="Venter J.C."/>
        </authorList>
    </citation>
    <scope>NUCLEOTIDE SEQUENCE [LARGE SCALE GENOMIC DNA]</scope>
    <source>
        <strain evidence="1 2">DSM 3645</strain>
    </source>
</reference>
<dbReference type="Gene3D" id="3.40.1190.20">
    <property type="match status" value="1"/>
</dbReference>
<gene>
    <name evidence="1" type="ORF">DSM3645_12926</name>
</gene>
<dbReference type="Proteomes" id="UP000004358">
    <property type="component" value="Unassembled WGS sequence"/>
</dbReference>
<evidence type="ECO:0000313" key="2">
    <source>
        <dbReference type="Proteomes" id="UP000004358"/>
    </source>
</evidence>
<dbReference type="SUPFAM" id="SSF53613">
    <property type="entry name" value="Ribokinase-like"/>
    <property type="match status" value="1"/>
</dbReference>
<protein>
    <submittedName>
        <fullName evidence="1">Uncharacterized protein</fullName>
    </submittedName>
</protein>
<accession>A3ZS02</accession>
<name>A3ZS02_9BACT</name>
<sequence>MSDIAAIRDVLSRFWRLRIAVAGDLTLCRTLQVTDAGLVIKSEETIGGIGRVLAALCELTVQIRAAVTVVGDDGVWYELKERFAELTFSADYLQSDSRWTTPVDYQISEAGAARRWRLRHEGALDEALSLPLQMQLRAACRQHDGLVIVDRGPTFEASVIDDEIRRVARHIAEQDARKGLIAWSDAPLGQFAGWWRYLEPEDLPVSIANNDLRAITAAAMEHRETYFVRTKSGLIVAAPDQTAQLLPAQVTADFSPEAILATIAAAGIAGADPLTAAQIGAAAATIAGSVTSGAIAAKIEKK</sequence>
<evidence type="ECO:0000313" key="1">
    <source>
        <dbReference type="EMBL" id="EAQ80924.1"/>
    </source>
</evidence>
<comment type="caution">
    <text evidence="1">The sequence shown here is derived from an EMBL/GenBank/DDBJ whole genome shotgun (WGS) entry which is preliminary data.</text>
</comment>
<dbReference type="STRING" id="314230.DSM3645_12926"/>
<dbReference type="InterPro" id="IPR029056">
    <property type="entry name" value="Ribokinase-like"/>
</dbReference>
<dbReference type="HOGENOM" id="CLU_920305_0_0_0"/>
<dbReference type="GO" id="GO:0003824">
    <property type="term" value="F:catalytic activity"/>
    <property type="evidence" value="ECO:0007669"/>
    <property type="project" value="UniProtKB-ARBA"/>
</dbReference>